<reference evidence="1" key="1">
    <citation type="submission" date="2022-05" db="EMBL/GenBank/DDBJ databases">
        <title>Sphingomonas sp. strain RMG20 Genome sequencing and assembly.</title>
        <authorList>
            <person name="Kim I."/>
        </authorList>
    </citation>
    <scope>NUCLEOTIDE SEQUENCE</scope>
    <source>
        <strain evidence="1">RMG20</strain>
    </source>
</reference>
<sequence length="47" mass="5052">MIEQANSPSKSNVWVEPTIQVLDVAETEASPLRGGDGATRYADCTRS</sequence>
<proteinExistence type="predicted"/>
<protein>
    <recommendedName>
        <fullName evidence="3">Paeninodin family lasso peptide</fullName>
    </recommendedName>
</protein>
<name>A0ABY4TR76_9SPHN</name>
<dbReference type="EMBL" id="CP098401">
    <property type="protein sequence ID" value="URW74894.1"/>
    <property type="molecule type" value="Genomic_DNA"/>
</dbReference>
<accession>A0ABY4TR76</accession>
<keyword evidence="2" id="KW-1185">Reference proteome</keyword>
<gene>
    <name evidence="1" type="ORF">M9980_09990</name>
</gene>
<organism evidence="1 2">
    <name type="scientific">Sphingomonas donggukensis</name>
    <dbReference type="NCBI Taxonomy" id="2949093"/>
    <lineage>
        <taxon>Bacteria</taxon>
        <taxon>Pseudomonadati</taxon>
        <taxon>Pseudomonadota</taxon>
        <taxon>Alphaproteobacteria</taxon>
        <taxon>Sphingomonadales</taxon>
        <taxon>Sphingomonadaceae</taxon>
        <taxon>Sphingomonas</taxon>
    </lineage>
</organism>
<dbReference type="RefSeq" id="WP_250750065.1">
    <property type="nucleotide sequence ID" value="NZ_CP098401.1"/>
</dbReference>
<evidence type="ECO:0000313" key="1">
    <source>
        <dbReference type="EMBL" id="URW74894.1"/>
    </source>
</evidence>
<dbReference type="Proteomes" id="UP001055580">
    <property type="component" value="Chromosome"/>
</dbReference>
<evidence type="ECO:0000313" key="2">
    <source>
        <dbReference type="Proteomes" id="UP001055580"/>
    </source>
</evidence>
<evidence type="ECO:0008006" key="3">
    <source>
        <dbReference type="Google" id="ProtNLM"/>
    </source>
</evidence>